<feature type="compositionally biased region" description="Polar residues" evidence="1">
    <location>
        <begin position="205"/>
        <end position="214"/>
    </location>
</feature>
<proteinExistence type="predicted"/>
<feature type="compositionally biased region" description="Basic and acidic residues" evidence="1">
    <location>
        <begin position="240"/>
        <end position="249"/>
    </location>
</feature>
<feature type="region of interest" description="Disordered" evidence="1">
    <location>
        <begin position="141"/>
        <end position="525"/>
    </location>
</feature>
<feature type="region of interest" description="Disordered" evidence="1">
    <location>
        <begin position="920"/>
        <end position="955"/>
    </location>
</feature>
<feature type="region of interest" description="Disordered" evidence="1">
    <location>
        <begin position="593"/>
        <end position="620"/>
    </location>
</feature>
<feature type="compositionally biased region" description="Basic and acidic residues" evidence="1">
    <location>
        <begin position="932"/>
        <end position="941"/>
    </location>
</feature>
<name>A0A9N8HE70_9STRA</name>
<sequence>MIESSDDEPFEDDDSSSSDGEPEQFFDEPSEPSKASTPPGPSWNQPSSSVPTPSDPAKKETTPTTTTTKIPVPAILVVAPKHPAQRKNSFHSQPNNTTGGRTMIKRASFLSHPAPAPAKEPIRVPSPGKVSDLIKKANARGSPLIKSAGASPLFWQSPTKKEQRKSEHRTPPIAILPMAKPIDVTSSFLPEEEPNKESPPEDTNKGSVSKQQPSKLVEEPSKPEDAAKGSSVPVESAEELGEKPSEDKAPPNNNNINNQPSTPKVSFQDDNNNKPPLGGVPQQINGPQHPPSHNIPPQVETAKKQKPPPPQVPPHIVIQRRIKKKKEEKSTITTDSSREPGGHRFEEDYAKPIPNYVPALPSRRRQRHREQYLETYAKAEGLTQPELYDALDMTPPPPNNSTTTTQDNNNDNSQETSMTSSEPAGARLPETYVKKKVAAKPPTVMEPVVPKLPQTVNHERLTPARECEGAAPQNQMYPSRRISVDASGYKPGIGNANKSNNNKEKGTKEKPQQEEEKQSSSIQLLEQELDELLEVWKLETTEANDVIEPDESAANNKPTNVVNENDQGRAETSQQAVHEEPKEAMQLILQQEAPQENHVPVVSPQDANEKSRPMAGKNRDNSQLIAHLEEELLRKIALHDKLTKLSATSSPVKAKIGPTPQEREQLLQQLEQDHLREQMEYETLMKQVDQILGRANTSADYDDDGEYDVYDDPPPENTKPKRRVRIVDPKMEVDNHDSVQAAMASGHDDEDGEHGNAPTLEDPPTTSDWAAEVHNDRQSLPEEAIRVDVHQKEQPPESIEAYNRILRKWLRARDADSQADESYDRVHVMRKWQNRRDNIPYDEQVCPEPVATQVPQSHYEEVYHSFHEAPPERDGSLMNRPSFHDTPTVRNESPMISIQTWPQDEEPMDRFLSSTGLTGRLDEVHSATQPERSSDPSRHLYEVPPRAQPEPPSQLEGRRTIDAILMSPHQVFRRPPKRANHRDFGYGGPSSAIARAEHGSAERHGRGRKADWEGSVNNKFPGADRWRQVLSASSSLS</sequence>
<feature type="compositionally biased region" description="Polar residues" evidence="1">
    <location>
        <begin position="553"/>
        <end position="576"/>
    </location>
</feature>
<feature type="compositionally biased region" description="Low complexity" evidence="1">
    <location>
        <begin position="400"/>
        <end position="414"/>
    </location>
</feature>
<feature type="region of interest" description="Disordered" evidence="1">
    <location>
        <begin position="542"/>
        <end position="581"/>
    </location>
</feature>
<dbReference type="AlphaFoldDB" id="A0A9N8HE70"/>
<organism evidence="2 3">
    <name type="scientific">Seminavis robusta</name>
    <dbReference type="NCBI Taxonomy" id="568900"/>
    <lineage>
        <taxon>Eukaryota</taxon>
        <taxon>Sar</taxon>
        <taxon>Stramenopiles</taxon>
        <taxon>Ochrophyta</taxon>
        <taxon>Bacillariophyta</taxon>
        <taxon>Bacillariophyceae</taxon>
        <taxon>Bacillariophycidae</taxon>
        <taxon>Naviculales</taxon>
        <taxon>Naviculaceae</taxon>
        <taxon>Seminavis</taxon>
    </lineage>
</organism>
<feature type="compositionally biased region" description="Basic and acidic residues" evidence="1">
    <location>
        <begin position="725"/>
        <end position="737"/>
    </location>
</feature>
<dbReference type="Proteomes" id="UP001153069">
    <property type="component" value="Unassembled WGS sequence"/>
</dbReference>
<feature type="compositionally biased region" description="Basic and acidic residues" evidence="1">
    <location>
        <begin position="216"/>
        <end position="227"/>
    </location>
</feature>
<feature type="compositionally biased region" description="Acidic residues" evidence="1">
    <location>
        <begin position="700"/>
        <end position="714"/>
    </location>
</feature>
<feature type="compositionally biased region" description="Polar residues" evidence="1">
    <location>
        <begin position="42"/>
        <end position="52"/>
    </location>
</feature>
<evidence type="ECO:0000313" key="2">
    <source>
        <dbReference type="EMBL" id="CAB9509095.1"/>
    </source>
</evidence>
<feature type="compositionally biased region" description="Basic and acidic residues" evidence="1">
    <location>
        <begin position="607"/>
        <end position="620"/>
    </location>
</feature>
<evidence type="ECO:0000313" key="3">
    <source>
        <dbReference type="Proteomes" id="UP001153069"/>
    </source>
</evidence>
<feature type="region of interest" description="Disordered" evidence="1">
    <location>
        <begin position="975"/>
        <end position="1021"/>
    </location>
</feature>
<feature type="region of interest" description="Disordered" evidence="1">
    <location>
        <begin position="1"/>
        <end position="101"/>
    </location>
</feature>
<gene>
    <name evidence="2" type="ORF">SEMRO_375_G129390.1</name>
</gene>
<dbReference type="EMBL" id="CAICTM010000374">
    <property type="protein sequence ID" value="CAB9509095.1"/>
    <property type="molecule type" value="Genomic_DNA"/>
</dbReference>
<protein>
    <submittedName>
        <fullName evidence="2">Uncharacterized protein</fullName>
    </submittedName>
</protein>
<accession>A0A9N8HE70</accession>
<feature type="compositionally biased region" description="Basic and acidic residues" evidence="1">
    <location>
        <begin position="457"/>
        <end position="468"/>
    </location>
</feature>
<reference evidence="2" key="1">
    <citation type="submission" date="2020-06" db="EMBL/GenBank/DDBJ databases">
        <authorList>
            <consortium name="Plant Systems Biology data submission"/>
        </authorList>
    </citation>
    <scope>NUCLEOTIDE SEQUENCE</scope>
    <source>
        <strain evidence="2">D6</strain>
    </source>
</reference>
<feature type="compositionally biased region" description="Basic and acidic residues" evidence="1">
    <location>
        <begin position="193"/>
        <end position="204"/>
    </location>
</feature>
<feature type="compositionally biased region" description="Polar residues" evidence="1">
    <location>
        <begin position="90"/>
        <end position="100"/>
    </location>
</feature>
<feature type="compositionally biased region" description="Polar residues" evidence="1">
    <location>
        <begin position="259"/>
        <end position="274"/>
    </location>
</feature>
<feature type="compositionally biased region" description="Basic and acidic residues" evidence="1">
    <location>
        <begin position="995"/>
        <end position="1012"/>
    </location>
</feature>
<feature type="compositionally biased region" description="Basic and acidic residues" evidence="1">
    <location>
        <begin position="325"/>
        <end position="350"/>
    </location>
</feature>
<keyword evidence="3" id="KW-1185">Reference proteome</keyword>
<feature type="compositionally biased region" description="Acidic residues" evidence="1">
    <location>
        <begin position="1"/>
        <end position="30"/>
    </location>
</feature>
<feature type="compositionally biased region" description="Basic and acidic residues" evidence="1">
    <location>
        <begin position="159"/>
        <end position="170"/>
    </location>
</feature>
<evidence type="ECO:0000256" key="1">
    <source>
        <dbReference type="SAM" id="MobiDB-lite"/>
    </source>
</evidence>
<feature type="region of interest" description="Disordered" evidence="1">
    <location>
        <begin position="870"/>
        <end position="894"/>
    </location>
</feature>
<comment type="caution">
    <text evidence="2">The sequence shown here is derived from an EMBL/GenBank/DDBJ whole genome shotgun (WGS) entry which is preliminary data.</text>
</comment>
<feature type="region of interest" description="Disordered" evidence="1">
    <location>
        <begin position="695"/>
        <end position="776"/>
    </location>
</feature>
<feature type="compositionally biased region" description="Basic and acidic residues" evidence="1">
    <location>
        <begin position="501"/>
        <end position="518"/>
    </location>
</feature>